<keyword evidence="1" id="KW-1133">Transmembrane helix</keyword>
<protein>
    <recommendedName>
        <fullName evidence="4">ABM domain-containing protein</fullName>
    </recommendedName>
</protein>
<evidence type="ECO:0000256" key="1">
    <source>
        <dbReference type="SAM" id="Phobius"/>
    </source>
</evidence>
<dbReference type="Proteomes" id="UP000199421">
    <property type="component" value="Unassembled WGS sequence"/>
</dbReference>
<feature type="transmembrane region" description="Helical" evidence="1">
    <location>
        <begin position="123"/>
        <end position="142"/>
    </location>
</feature>
<dbReference type="RefSeq" id="WP_093321085.1">
    <property type="nucleotide sequence ID" value="NZ_FOAF01000001.1"/>
</dbReference>
<proteinExistence type="predicted"/>
<dbReference type="EMBL" id="FOAF01000001">
    <property type="protein sequence ID" value="SEK90233.1"/>
    <property type="molecule type" value="Genomic_DNA"/>
</dbReference>
<name>A0A1H7KTN9_OLID1</name>
<dbReference type="InterPro" id="IPR038762">
    <property type="entry name" value="ABM_predict"/>
</dbReference>
<evidence type="ECO:0008006" key="4">
    <source>
        <dbReference type="Google" id="ProtNLM"/>
    </source>
</evidence>
<organism evidence="2 3">
    <name type="scientific">Olivibacter domesticus</name>
    <name type="common">Pseudosphingobacterium domesticum</name>
    <dbReference type="NCBI Taxonomy" id="407022"/>
    <lineage>
        <taxon>Bacteria</taxon>
        <taxon>Pseudomonadati</taxon>
        <taxon>Bacteroidota</taxon>
        <taxon>Sphingobacteriia</taxon>
        <taxon>Sphingobacteriales</taxon>
        <taxon>Sphingobacteriaceae</taxon>
        <taxon>Olivibacter</taxon>
    </lineage>
</organism>
<dbReference type="InterPro" id="IPR011008">
    <property type="entry name" value="Dimeric_a/b-barrel"/>
</dbReference>
<dbReference type="AlphaFoldDB" id="A0A1H7KTN9"/>
<keyword evidence="1" id="KW-0472">Membrane</keyword>
<dbReference type="PANTHER" id="PTHR40057:SF1">
    <property type="entry name" value="SLR1162 PROTEIN"/>
    <property type="match status" value="1"/>
</dbReference>
<evidence type="ECO:0000313" key="3">
    <source>
        <dbReference type="Proteomes" id="UP000199421"/>
    </source>
</evidence>
<dbReference type="OrthoDB" id="1494254at2"/>
<accession>A0A1H7KTN9</accession>
<keyword evidence="1" id="KW-0812">Transmembrane</keyword>
<sequence>MMQASDLPVITIIELTPKASYREESLEAIQTISLAASDFHGYQSADIFEKVTADGSIVFAIILRFDTYANLTLWNDSAQKARQIALSKNLFEEVTPETKLTGLEFWFENRQQEGVVQPPKWKMLIITVCIIFTLLHTFMPFIRQLLRPIGMPHMINTLIGIIMMVTLMTHLVMPFITRIFSKWLFKSKG</sequence>
<evidence type="ECO:0000313" key="2">
    <source>
        <dbReference type="EMBL" id="SEK90233.1"/>
    </source>
</evidence>
<feature type="transmembrane region" description="Helical" evidence="1">
    <location>
        <begin position="154"/>
        <end position="176"/>
    </location>
</feature>
<keyword evidence="3" id="KW-1185">Reference proteome</keyword>
<dbReference type="STRING" id="407022.SAMN05661044_01463"/>
<reference evidence="3" key="1">
    <citation type="submission" date="2016-10" db="EMBL/GenBank/DDBJ databases">
        <authorList>
            <person name="Varghese N."/>
            <person name="Submissions S."/>
        </authorList>
    </citation>
    <scope>NUCLEOTIDE SEQUENCE [LARGE SCALE GENOMIC DNA]</scope>
    <source>
        <strain evidence="3">DSM 18733</strain>
    </source>
</reference>
<gene>
    <name evidence="2" type="ORF">SAMN05661044_01463</name>
</gene>
<dbReference type="SUPFAM" id="SSF54909">
    <property type="entry name" value="Dimeric alpha+beta barrel"/>
    <property type="match status" value="1"/>
</dbReference>
<dbReference type="PANTHER" id="PTHR40057">
    <property type="entry name" value="SLR1162 PROTEIN"/>
    <property type="match status" value="1"/>
</dbReference>